<evidence type="ECO:0000256" key="2">
    <source>
        <dbReference type="ARBA" id="ARBA00022475"/>
    </source>
</evidence>
<name>A0A0F9G9X0_9ZZZZ</name>
<feature type="transmembrane region" description="Helical" evidence="6">
    <location>
        <begin position="114"/>
        <end position="132"/>
    </location>
</feature>
<dbReference type="PANTHER" id="PTHR30250:SF11">
    <property type="entry name" value="O-ANTIGEN TRANSPORTER-RELATED"/>
    <property type="match status" value="1"/>
</dbReference>
<dbReference type="AlphaFoldDB" id="A0A0F9G9X0"/>
<evidence type="ECO:0000256" key="6">
    <source>
        <dbReference type="SAM" id="Phobius"/>
    </source>
</evidence>
<feature type="transmembrane region" description="Helical" evidence="6">
    <location>
        <begin position="40"/>
        <end position="62"/>
    </location>
</feature>
<proteinExistence type="predicted"/>
<dbReference type="GO" id="GO:0005886">
    <property type="term" value="C:plasma membrane"/>
    <property type="evidence" value="ECO:0007669"/>
    <property type="project" value="UniProtKB-SubCell"/>
</dbReference>
<dbReference type="PANTHER" id="PTHR30250">
    <property type="entry name" value="PST FAMILY PREDICTED COLANIC ACID TRANSPORTER"/>
    <property type="match status" value="1"/>
</dbReference>
<feature type="non-terminal residue" evidence="7">
    <location>
        <position position="334"/>
    </location>
</feature>
<feature type="transmembrane region" description="Helical" evidence="6">
    <location>
        <begin position="172"/>
        <end position="191"/>
    </location>
</feature>
<dbReference type="EMBL" id="LAZR01018668">
    <property type="protein sequence ID" value="KKL95473.1"/>
    <property type="molecule type" value="Genomic_DNA"/>
</dbReference>
<protein>
    <recommendedName>
        <fullName evidence="8">Polysaccharide biosynthesis protein C-terminal domain-containing protein</fullName>
    </recommendedName>
</protein>
<dbReference type="InterPro" id="IPR050833">
    <property type="entry name" value="Poly_Biosynth_Transport"/>
</dbReference>
<keyword evidence="5 6" id="KW-0472">Membrane</keyword>
<reference evidence="7" key="1">
    <citation type="journal article" date="2015" name="Nature">
        <title>Complex archaea that bridge the gap between prokaryotes and eukaryotes.</title>
        <authorList>
            <person name="Spang A."/>
            <person name="Saw J.H."/>
            <person name="Jorgensen S.L."/>
            <person name="Zaremba-Niedzwiedzka K."/>
            <person name="Martijn J."/>
            <person name="Lind A.E."/>
            <person name="van Eijk R."/>
            <person name="Schleper C."/>
            <person name="Guy L."/>
            <person name="Ettema T.J."/>
        </authorList>
    </citation>
    <scope>NUCLEOTIDE SEQUENCE</scope>
</reference>
<evidence type="ECO:0008006" key="8">
    <source>
        <dbReference type="Google" id="ProtNLM"/>
    </source>
</evidence>
<organism evidence="7">
    <name type="scientific">marine sediment metagenome</name>
    <dbReference type="NCBI Taxonomy" id="412755"/>
    <lineage>
        <taxon>unclassified sequences</taxon>
        <taxon>metagenomes</taxon>
        <taxon>ecological metagenomes</taxon>
    </lineage>
</organism>
<keyword evidence="4 6" id="KW-1133">Transmembrane helix</keyword>
<keyword evidence="2" id="KW-1003">Cell membrane</keyword>
<gene>
    <name evidence="7" type="ORF">LCGC14_1854230</name>
</gene>
<keyword evidence="3 6" id="KW-0812">Transmembrane</keyword>
<feature type="transmembrane region" description="Helical" evidence="6">
    <location>
        <begin position="139"/>
        <end position="160"/>
    </location>
</feature>
<comment type="subcellular location">
    <subcellularLocation>
        <location evidence="1">Cell membrane</location>
        <topology evidence="1">Multi-pass membrane protein</topology>
    </subcellularLocation>
</comment>
<feature type="transmembrane region" description="Helical" evidence="6">
    <location>
        <begin position="252"/>
        <end position="276"/>
    </location>
</feature>
<evidence type="ECO:0000256" key="1">
    <source>
        <dbReference type="ARBA" id="ARBA00004651"/>
    </source>
</evidence>
<evidence type="ECO:0000256" key="4">
    <source>
        <dbReference type="ARBA" id="ARBA00022989"/>
    </source>
</evidence>
<feature type="transmembrane region" description="Helical" evidence="6">
    <location>
        <begin position="215"/>
        <end position="232"/>
    </location>
</feature>
<evidence type="ECO:0000313" key="7">
    <source>
        <dbReference type="EMBL" id="KKL95473.1"/>
    </source>
</evidence>
<accession>A0A0F9G9X0</accession>
<evidence type="ECO:0000256" key="5">
    <source>
        <dbReference type="ARBA" id="ARBA00023136"/>
    </source>
</evidence>
<feature type="transmembrane region" description="Helical" evidence="6">
    <location>
        <begin position="297"/>
        <end position="316"/>
    </location>
</feature>
<sequence length="334" mass="37678">MNNKKIITFALGPLLSGILSVFSLPLMAWAFSKEDIGRVALLSVFLNLSFLALALGLDQSFLRFYNEIENKKKLLFNALFPGIMLFSITALFLSNSGTLSQWIFDIENTTYTNLILLCVFCHLLSRISSSILRMNEEAVLFSITQSIQKIILIIGLIILVNKYNSGSIDFYFLIYLVSISWLLLLLVHLSLNKRLFISVLKQGVSLVDFSLLSKLFKYSFPLALNGLLFWGLTALDKISLKYLSSLSDVGMYSIATSLAFAGFILKSMFSSIWVPLVYKWHAQNVDVKDNIHEMANYITLFTVLVFSCVGMLSWTIDFFLPTGYETIKLFLAAC</sequence>
<feature type="transmembrane region" description="Helical" evidence="6">
    <location>
        <begin position="74"/>
        <end position="94"/>
    </location>
</feature>
<comment type="caution">
    <text evidence="7">The sequence shown here is derived from an EMBL/GenBank/DDBJ whole genome shotgun (WGS) entry which is preliminary data.</text>
</comment>
<evidence type="ECO:0000256" key="3">
    <source>
        <dbReference type="ARBA" id="ARBA00022692"/>
    </source>
</evidence>